<dbReference type="CDD" id="cd00209">
    <property type="entry name" value="DHFR"/>
    <property type="match status" value="1"/>
</dbReference>
<evidence type="ECO:0000256" key="2">
    <source>
        <dbReference type="ARBA" id="ARBA00009539"/>
    </source>
</evidence>
<dbReference type="PRINTS" id="PR00070">
    <property type="entry name" value="DHFR"/>
</dbReference>
<keyword evidence="10" id="KW-1185">Reference proteome</keyword>
<evidence type="ECO:0000259" key="8">
    <source>
        <dbReference type="PROSITE" id="PS51330"/>
    </source>
</evidence>
<dbReference type="GO" id="GO:0050661">
    <property type="term" value="F:NADP binding"/>
    <property type="evidence" value="ECO:0007669"/>
    <property type="project" value="InterPro"/>
</dbReference>
<reference evidence="10" key="1">
    <citation type="submission" date="2016-01" db="EMBL/GenBank/DDBJ databases">
        <authorList>
            <person name="Mitreva M."/>
            <person name="Pepin K.H."/>
            <person name="Mihindukulasuriya K.A."/>
            <person name="Fulton R."/>
            <person name="Fronick C."/>
            <person name="O'Laughlin M."/>
            <person name="Miner T."/>
            <person name="Herter B."/>
            <person name="Rosa B.A."/>
            <person name="Cordes M."/>
            <person name="Tomlinson C."/>
            <person name="Wollam A."/>
            <person name="Palsikar V.B."/>
            <person name="Mardis E.R."/>
            <person name="Wilson R.K."/>
        </authorList>
    </citation>
    <scope>NUCLEOTIDE SEQUENCE [LARGE SCALE GENOMIC DNA]</scope>
    <source>
        <strain evidence="10">KA00185</strain>
    </source>
</reference>
<evidence type="ECO:0000256" key="7">
    <source>
        <dbReference type="PIRNR" id="PIRNR000194"/>
    </source>
</evidence>
<dbReference type="GO" id="GO:0046654">
    <property type="term" value="P:tetrahydrofolate biosynthetic process"/>
    <property type="evidence" value="ECO:0007669"/>
    <property type="project" value="UniProtKB-UniPathway"/>
</dbReference>
<feature type="domain" description="DHFR" evidence="8">
    <location>
        <begin position="2"/>
        <end position="173"/>
    </location>
</feature>
<dbReference type="Proteomes" id="UP000070483">
    <property type="component" value="Unassembled WGS sequence"/>
</dbReference>
<keyword evidence="5 7" id="KW-0521">NADP</keyword>
<evidence type="ECO:0000256" key="5">
    <source>
        <dbReference type="ARBA" id="ARBA00022857"/>
    </source>
</evidence>
<dbReference type="UniPathway" id="UPA00077">
    <property type="reaction ID" value="UER00158"/>
</dbReference>
<dbReference type="GO" id="GO:0004146">
    <property type="term" value="F:dihydrofolate reductase activity"/>
    <property type="evidence" value="ECO:0007669"/>
    <property type="project" value="UniProtKB-EC"/>
</dbReference>
<dbReference type="STRING" id="157687.HMPREF3180_00249"/>
<evidence type="ECO:0000256" key="6">
    <source>
        <dbReference type="ARBA" id="ARBA00023002"/>
    </source>
</evidence>
<dbReference type="PIRSF" id="PIRSF000194">
    <property type="entry name" value="DHFR"/>
    <property type="match status" value="1"/>
</dbReference>
<dbReference type="InterPro" id="IPR012259">
    <property type="entry name" value="DHFR"/>
</dbReference>
<evidence type="ECO:0000313" key="9">
    <source>
        <dbReference type="EMBL" id="KXB69751.1"/>
    </source>
</evidence>
<dbReference type="PANTHER" id="PTHR48069:SF3">
    <property type="entry name" value="DIHYDROFOLATE REDUCTASE"/>
    <property type="match status" value="1"/>
</dbReference>
<comment type="function">
    <text evidence="7">Key enzyme in folate metabolism. Catalyzes an essential reaction for de novo glycine and purine synthesis, and for DNA precursor synthesis.</text>
</comment>
<gene>
    <name evidence="9" type="ORF">HMPREF3180_00249</name>
</gene>
<keyword evidence="6 7" id="KW-0560">Oxidoreductase</keyword>
<dbReference type="InterPro" id="IPR024072">
    <property type="entry name" value="DHFR-like_dom_sf"/>
</dbReference>
<dbReference type="SUPFAM" id="SSF53597">
    <property type="entry name" value="Dihydrofolate reductase-like"/>
    <property type="match status" value="1"/>
</dbReference>
<evidence type="ECO:0000313" key="10">
    <source>
        <dbReference type="Proteomes" id="UP000070483"/>
    </source>
</evidence>
<evidence type="ECO:0000256" key="4">
    <source>
        <dbReference type="ARBA" id="ARBA00022563"/>
    </source>
</evidence>
<dbReference type="GO" id="GO:0046452">
    <property type="term" value="P:dihydrofolate metabolic process"/>
    <property type="evidence" value="ECO:0007669"/>
    <property type="project" value="TreeGrafter"/>
</dbReference>
<comment type="similarity">
    <text evidence="2 7">Belongs to the dihydrofolate reductase family.</text>
</comment>
<dbReference type="Pfam" id="PF00186">
    <property type="entry name" value="DHFR_1"/>
    <property type="match status" value="1"/>
</dbReference>
<dbReference type="EMBL" id="LSDD01000015">
    <property type="protein sequence ID" value="KXB69751.1"/>
    <property type="molecule type" value="Genomic_DNA"/>
</dbReference>
<organism evidence="9 10">
    <name type="scientific">Leptotrichia wadei</name>
    <dbReference type="NCBI Taxonomy" id="157687"/>
    <lineage>
        <taxon>Bacteria</taxon>
        <taxon>Fusobacteriati</taxon>
        <taxon>Fusobacteriota</taxon>
        <taxon>Fusobacteriia</taxon>
        <taxon>Fusobacteriales</taxon>
        <taxon>Leptotrichiaceae</taxon>
        <taxon>Leptotrichia</taxon>
    </lineage>
</organism>
<name>A0A134APY3_9FUSO</name>
<keyword evidence="4 7" id="KW-0554">One-carbon metabolism</keyword>
<evidence type="ECO:0000256" key="1">
    <source>
        <dbReference type="ARBA" id="ARBA00004903"/>
    </source>
</evidence>
<dbReference type="AlphaFoldDB" id="A0A134APY3"/>
<protein>
    <recommendedName>
        <fullName evidence="3 7">Dihydrofolate reductase</fullName>
        <ecNumber evidence="3 7">1.5.1.3</ecNumber>
    </recommendedName>
</protein>
<dbReference type="PANTHER" id="PTHR48069">
    <property type="entry name" value="DIHYDROFOLATE REDUCTASE"/>
    <property type="match status" value="1"/>
</dbReference>
<dbReference type="EC" id="1.5.1.3" evidence="3 7"/>
<dbReference type="InterPro" id="IPR001796">
    <property type="entry name" value="DHFR_dom"/>
</dbReference>
<comment type="pathway">
    <text evidence="1 7">Cofactor biosynthesis; tetrahydrofolate biosynthesis; 5,6,7,8-tetrahydrofolate from 7,8-dihydrofolate: step 1/1.</text>
</comment>
<dbReference type="GO" id="GO:0046655">
    <property type="term" value="P:folic acid metabolic process"/>
    <property type="evidence" value="ECO:0007669"/>
    <property type="project" value="TreeGrafter"/>
</dbReference>
<evidence type="ECO:0000256" key="3">
    <source>
        <dbReference type="ARBA" id="ARBA00012856"/>
    </source>
</evidence>
<dbReference type="PATRIC" id="fig|157687.3.peg.251"/>
<proteinExistence type="inferred from homology"/>
<dbReference type="GO" id="GO:0006730">
    <property type="term" value="P:one-carbon metabolic process"/>
    <property type="evidence" value="ECO:0007669"/>
    <property type="project" value="UniProtKB-KW"/>
</dbReference>
<comment type="caution">
    <text evidence="9">The sequence shown here is derived from an EMBL/GenBank/DDBJ whole genome shotgun (WGS) entry which is preliminary data.</text>
</comment>
<sequence>MMFSLIVAIGKNNEIGKNNQLLWHIPEDLKNFKKITTGKTVIMGRNTYKSIGRALPNRTNIVLSRNFLETDEKVKEDKKKYENETTKLEFFNDFQKVIEKYKDLPEEIFIIGGGEIYKKSLELGIVKRIYMSRVDFSDDEADAYFPEIDWGKWVTLTEENYDGWKFCIYEKIK</sequence>
<comment type="catalytic activity">
    <reaction evidence="7">
        <text>(6S)-5,6,7,8-tetrahydrofolate + NADP(+) = 7,8-dihydrofolate + NADPH + H(+)</text>
        <dbReference type="Rhea" id="RHEA:15009"/>
        <dbReference type="ChEBI" id="CHEBI:15378"/>
        <dbReference type="ChEBI" id="CHEBI:57451"/>
        <dbReference type="ChEBI" id="CHEBI:57453"/>
        <dbReference type="ChEBI" id="CHEBI:57783"/>
        <dbReference type="ChEBI" id="CHEBI:58349"/>
        <dbReference type="EC" id="1.5.1.3"/>
    </reaction>
</comment>
<dbReference type="PROSITE" id="PS51330">
    <property type="entry name" value="DHFR_2"/>
    <property type="match status" value="1"/>
</dbReference>
<accession>A0A134APY3</accession>
<dbReference type="Gene3D" id="3.40.430.10">
    <property type="entry name" value="Dihydrofolate Reductase, subunit A"/>
    <property type="match status" value="1"/>
</dbReference>